<accession>A0A3B0UE28</accession>
<reference evidence="1" key="1">
    <citation type="submission" date="2018-06" db="EMBL/GenBank/DDBJ databases">
        <authorList>
            <person name="Zhirakovskaya E."/>
        </authorList>
    </citation>
    <scope>NUCLEOTIDE SEQUENCE</scope>
</reference>
<dbReference type="EMBL" id="UOEQ01000152">
    <property type="protein sequence ID" value="VAW17826.1"/>
    <property type="molecule type" value="Genomic_DNA"/>
</dbReference>
<protein>
    <submittedName>
        <fullName evidence="1">Uncharacterized protein</fullName>
    </submittedName>
</protein>
<feature type="non-terminal residue" evidence="1">
    <location>
        <position position="123"/>
    </location>
</feature>
<name>A0A3B0UE28_9ZZZZ</name>
<gene>
    <name evidence="1" type="ORF">MNBD_ALPHA11-379</name>
</gene>
<sequence length="123" mass="13557">MFAVSPAFSNITRMRETFDQLQVQLATGERAQTLSDMGPGRGTSIDMRAQLAKSQAFQNNIAMVGVRLDILDLSITRFDQIEGEVRQMAASDSTGENQINLTTAQNYARSSLDEVINLLNTDL</sequence>
<dbReference type="SUPFAM" id="SSF64518">
    <property type="entry name" value="Phase 1 flagellin"/>
    <property type="match status" value="1"/>
</dbReference>
<evidence type="ECO:0000313" key="1">
    <source>
        <dbReference type="EMBL" id="VAW17826.1"/>
    </source>
</evidence>
<proteinExistence type="predicted"/>
<organism evidence="1">
    <name type="scientific">hydrothermal vent metagenome</name>
    <dbReference type="NCBI Taxonomy" id="652676"/>
    <lineage>
        <taxon>unclassified sequences</taxon>
        <taxon>metagenomes</taxon>
        <taxon>ecological metagenomes</taxon>
    </lineage>
</organism>
<dbReference type="AlphaFoldDB" id="A0A3B0UE28"/>